<dbReference type="PANTHER" id="PTHR43267">
    <property type="entry name" value="TRNA THREONYLCARBAMOYLADENOSINE DEHYDRATASE"/>
    <property type="match status" value="1"/>
</dbReference>
<dbReference type="RefSeq" id="WP_197684535.1">
    <property type="nucleotide sequence ID" value="NZ_LT629740.1"/>
</dbReference>
<dbReference type="InterPro" id="IPR045886">
    <property type="entry name" value="ThiF/MoeB/HesA"/>
</dbReference>
<organism evidence="2 3">
    <name type="scientific">Mucilaginibacter mallensis</name>
    <dbReference type="NCBI Taxonomy" id="652787"/>
    <lineage>
        <taxon>Bacteria</taxon>
        <taxon>Pseudomonadati</taxon>
        <taxon>Bacteroidota</taxon>
        <taxon>Sphingobacteriia</taxon>
        <taxon>Sphingobacteriales</taxon>
        <taxon>Sphingobacteriaceae</taxon>
        <taxon>Mucilaginibacter</taxon>
    </lineage>
</organism>
<feature type="domain" description="THIF-type NAD/FAD binding fold" evidence="1">
    <location>
        <begin position="185"/>
        <end position="421"/>
    </location>
</feature>
<dbReference type="AlphaFoldDB" id="A0A1H2C8L4"/>
<evidence type="ECO:0000259" key="1">
    <source>
        <dbReference type="Pfam" id="PF00899"/>
    </source>
</evidence>
<dbReference type="SUPFAM" id="SSF69572">
    <property type="entry name" value="Activating enzymes of the ubiquitin-like proteins"/>
    <property type="match status" value="1"/>
</dbReference>
<evidence type="ECO:0000313" key="2">
    <source>
        <dbReference type="EMBL" id="SDT66679.1"/>
    </source>
</evidence>
<dbReference type="GO" id="GO:0008641">
    <property type="term" value="F:ubiquitin-like modifier activating enzyme activity"/>
    <property type="evidence" value="ECO:0007669"/>
    <property type="project" value="InterPro"/>
</dbReference>
<dbReference type="Proteomes" id="UP000199679">
    <property type="component" value="Chromosome I"/>
</dbReference>
<gene>
    <name evidence="2" type="ORF">SAMN05216490_4723</name>
</gene>
<keyword evidence="3" id="KW-1185">Reference proteome</keyword>
<proteinExistence type="predicted"/>
<sequence length="443" mass="48885">MKKLKVHVKMPGPLYEKVLADLKRPHEFAGERVGFLYTTHKIIGGRMIIWINSYSPVKDDHYIYDRSVGARFSGAAIRDAMEQVITHNSGSVYVHLHNHKGVPAPSEADKNGIPGVVQSLVHANPTATHGYLILSKNSFFVRLQLPGGSLVTAPECISVIGKPMVFHYPGKRLHKFGDKYSRQSFLGPESQFLFGQVRVAIVGLGGGGSHVAQQFAHIGILNPAIFDGDHAEESNLNRLIGAWFMDILRRTLKTRIAKRLFKKILPGVAVECYDGRWQDYAEAMQTCDIVVGCVDDYASRAELEAECRRYLIPYIDIGMDVHVDEAGKSHISGQVITSIPGWPCMRCLQFVTEEKLGKEAAKYGQAGIRPQVVWPNGTLASTAVGIVVELITGWTSQGMGNNYLSYDGDKGTLVPSHRLKFLPEEACDHFPLSQSGVPAYQSL</sequence>
<evidence type="ECO:0000313" key="3">
    <source>
        <dbReference type="Proteomes" id="UP000199679"/>
    </source>
</evidence>
<dbReference type="GO" id="GO:0016779">
    <property type="term" value="F:nucleotidyltransferase activity"/>
    <property type="evidence" value="ECO:0007669"/>
    <property type="project" value="UniProtKB-KW"/>
</dbReference>
<dbReference type="InterPro" id="IPR035985">
    <property type="entry name" value="Ubiquitin-activating_enz"/>
</dbReference>
<protein>
    <submittedName>
        <fullName evidence="2">Molybdopterin or thiamine biosynthesis adenylyltransferase</fullName>
    </submittedName>
</protein>
<dbReference type="Gene3D" id="3.40.50.720">
    <property type="entry name" value="NAD(P)-binding Rossmann-like Domain"/>
    <property type="match status" value="1"/>
</dbReference>
<dbReference type="InterPro" id="IPR000594">
    <property type="entry name" value="ThiF_NAD_FAD-bd"/>
</dbReference>
<dbReference type="GO" id="GO:0061504">
    <property type="term" value="P:cyclic threonylcarbamoyladenosine biosynthetic process"/>
    <property type="evidence" value="ECO:0007669"/>
    <property type="project" value="TreeGrafter"/>
</dbReference>
<name>A0A1H2C8L4_MUCMA</name>
<reference evidence="2 3" key="1">
    <citation type="submission" date="2016-10" db="EMBL/GenBank/DDBJ databases">
        <authorList>
            <person name="de Groot N.N."/>
        </authorList>
    </citation>
    <scope>NUCLEOTIDE SEQUENCE [LARGE SCALE GENOMIC DNA]</scope>
    <source>
        <strain evidence="2 3">MP1X4</strain>
    </source>
</reference>
<dbReference type="GO" id="GO:0061503">
    <property type="term" value="F:tRNA threonylcarbamoyladenosine dehydratase"/>
    <property type="evidence" value="ECO:0007669"/>
    <property type="project" value="TreeGrafter"/>
</dbReference>
<keyword evidence="2" id="KW-0548">Nucleotidyltransferase</keyword>
<accession>A0A1H2C8L4</accession>
<dbReference type="Pfam" id="PF00899">
    <property type="entry name" value="ThiF"/>
    <property type="match status" value="1"/>
</dbReference>
<dbReference type="PANTHER" id="PTHR43267:SF2">
    <property type="entry name" value="TRNA THREONYLCARBAMOYLADENOSINE DEHYDRATASE 1-RELATED"/>
    <property type="match status" value="1"/>
</dbReference>
<dbReference type="STRING" id="652787.SAMN05216490_4723"/>
<keyword evidence="2" id="KW-0808">Transferase</keyword>
<dbReference type="EMBL" id="LT629740">
    <property type="protein sequence ID" value="SDT66679.1"/>
    <property type="molecule type" value="Genomic_DNA"/>
</dbReference>